<evidence type="ECO:0000313" key="3">
    <source>
        <dbReference type="Proteomes" id="UP000269692"/>
    </source>
</evidence>
<comment type="caution">
    <text evidence="2">The sequence shown here is derived from an EMBL/GenBank/DDBJ whole genome shotgun (WGS) entry which is preliminary data.</text>
</comment>
<proteinExistence type="predicted"/>
<evidence type="ECO:0008006" key="4">
    <source>
        <dbReference type="Google" id="ProtNLM"/>
    </source>
</evidence>
<organism evidence="2 3">
    <name type="scientific">Xanthobacter tagetidis</name>
    <dbReference type="NCBI Taxonomy" id="60216"/>
    <lineage>
        <taxon>Bacteria</taxon>
        <taxon>Pseudomonadati</taxon>
        <taxon>Pseudomonadota</taxon>
        <taxon>Alphaproteobacteria</taxon>
        <taxon>Hyphomicrobiales</taxon>
        <taxon>Xanthobacteraceae</taxon>
        <taxon>Xanthobacter</taxon>
    </lineage>
</organism>
<dbReference type="EMBL" id="RCTF01000014">
    <property type="protein sequence ID" value="RLP75874.1"/>
    <property type="molecule type" value="Genomic_DNA"/>
</dbReference>
<reference evidence="2 3" key="1">
    <citation type="submission" date="2018-10" db="EMBL/GenBank/DDBJ databases">
        <title>Xanthobacter tagetidis genome sequencing and assembly.</title>
        <authorList>
            <person name="Maclea K.S."/>
            <person name="Goen A.E."/>
            <person name="Fatima S.A."/>
        </authorList>
    </citation>
    <scope>NUCLEOTIDE SEQUENCE [LARGE SCALE GENOMIC DNA]</scope>
    <source>
        <strain evidence="2 3">ATCC 700314</strain>
    </source>
</reference>
<protein>
    <recommendedName>
        <fullName evidence="4">DUF4402 domain-containing protein</fullName>
    </recommendedName>
</protein>
<dbReference type="OrthoDB" id="1144014at2"/>
<keyword evidence="3" id="KW-1185">Reference proteome</keyword>
<feature type="signal peptide" evidence="1">
    <location>
        <begin position="1"/>
        <end position="28"/>
    </location>
</feature>
<dbReference type="PROSITE" id="PS51257">
    <property type="entry name" value="PROKAR_LIPOPROTEIN"/>
    <property type="match status" value="1"/>
</dbReference>
<keyword evidence="1" id="KW-0732">Signal</keyword>
<name>A0A3L7A6X4_9HYPH</name>
<evidence type="ECO:0000313" key="2">
    <source>
        <dbReference type="EMBL" id="RLP75874.1"/>
    </source>
</evidence>
<sequence>MSERRVTRSLTRSACAASAAALLAVALAACQGSPDSWGTGVVKETDGFGDYAETVVSVPKPTAGPRQFVCQGPFAPNTTAINIAADFGQANVISAPVMEPDGSVANGTVLLPGDPALRLDIAWGDAIGMTNPRRVAFTEATAWSVNGIGIGASLADVEKANGRPFRIQGFSGPAGGVVADWQGGRLANLGSGCRLGLQLALPATLSDQVQGRVAGPKFFSSSDAAVRAANPTVGLFWVLYR</sequence>
<dbReference type="Proteomes" id="UP000269692">
    <property type="component" value="Unassembled WGS sequence"/>
</dbReference>
<gene>
    <name evidence="2" type="ORF">D9R14_16445</name>
</gene>
<dbReference type="AlphaFoldDB" id="A0A3L7A6X4"/>
<accession>A0A3L7A6X4</accession>
<dbReference type="RefSeq" id="WP_121624432.1">
    <property type="nucleotide sequence ID" value="NZ_JACIIW010000003.1"/>
</dbReference>
<evidence type="ECO:0000256" key="1">
    <source>
        <dbReference type="SAM" id="SignalP"/>
    </source>
</evidence>
<feature type="chain" id="PRO_5018156684" description="DUF4402 domain-containing protein" evidence="1">
    <location>
        <begin position="29"/>
        <end position="241"/>
    </location>
</feature>